<gene>
    <name evidence="1" type="ORF">FPY71_11375</name>
</gene>
<sequence>MPIYALDGDSPKLPEKGQFWVAPSAQIIGRVRIGKDVGVWFGTVIRGDNEWVEIGDGTNVQENCVFHSDEGFPLTIGAGCTIGHSATVHGCTIGENSLVGMGATILNGARIGKNCIIGAGALITEKKEFPDNSLIVGSPARVSKELGPEAVAALQESAEHYIANWKRFAAGLKQIDV</sequence>
<name>A0A5B0DWB2_9HYPH</name>
<dbReference type="RefSeq" id="WP_149300354.1">
    <property type="nucleotide sequence ID" value="NZ_VTWH01000002.1"/>
</dbReference>
<evidence type="ECO:0000313" key="1">
    <source>
        <dbReference type="EMBL" id="KAA0971044.1"/>
    </source>
</evidence>
<dbReference type="Pfam" id="PF00132">
    <property type="entry name" value="Hexapep"/>
    <property type="match status" value="1"/>
</dbReference>
<comment type="caution">
    <text evidence="1">The sequence shown here is derived from an EMBL/GenBank/DDBJ whole genome shotgun (WGS) entry which is preliminary data.</text>
</comment>
<dbReference type="Gene3D" id="2.160.10.10">
    <property type="entry name" value="Hexapeptide repeat proteins"/>
    <property type="match status" value="1"/>
</dbReference>
<dbReference type="SUPFAM" id="SSF51161">
    <property type="entry name" value="Trimeric LpxA-like enzymes"/>
    <property type="match status" value="1"/>
</dbReference>
<dbReference type="OrthoDB" id="9803036at2"/>
<dbReference type="AlphaFoldDB" id="A0A5B0DWB2"/>
<reference evidence="1 2" key="1">
    <citation type="submission" date="2019-08" db="EMBL/GenBank/DDBJ databases">
        <title>Aureimonas fodiniaquatilis sp. nov., isolated from a coal mine wastewater.</title>
        <authorList>
            <person name="Kim W."/>
        </authorList>
    </citation>
    <scope>NUCLEOTIDE SEQUENCE [LARGE SCALE GENOMIC DNA]</scope>
    <source>
        <strain evidence="1 2">CAU 1482</strain>
    </source>
</reference>
<dbReference type="PANTHER" id="PTHR13061">
    <property type="entry name" value="DYNACTIN SUBUNIT P25"/>
    <property type="match status" value="1"/>
</dbReference>
<dbReference type="CDD" id="cd04645">
    <property type="entry name" value="LbH_gamma_CA_like"/>
    <property type="match status" value="1"/>
</dbReference>
<dbReference type="Proteomes" id="UP000324738">
    <property type="component" value="Unassembled WGS sequence"/>
</dbReference>
<keyword evidence="2" id="KW-1185">Reference proteome</keyword>
<dbReference type="InterPro" id="IPR047324">
    <property type="entry name" value="LbH_gamma_CA-like"/>
</dbReference>
<organism evidence="1 2">
    <name type="scientific">Aureimonas fodinaquatilis</name>
    <dbReference type="NCBI Taxonomy" id="2565783"/>
    <lineage>
        <taxon>Bacteria</taxon>
        <taxon>Pseudomonadati</taxon>
        <taxon>Pseudomonadota</taxon>
        <taxon>Alphaproteobacteria</taxon>
        <taxon>Hyphomicrobiales</taxon>
        <taxon>Aurantimonadaceae</taxon>
        <taxon>Aureimonas</taxon>
    </lineage>
</organism>
<dbReference type="EMBL" id="VTWH01000002">
    <property type="protein sequence ID" value="KAA0971044.1"/>
    <property type="molecule type" value="Genomic_DNA"/>
</dbReference>
<dbReference type="InterPro" id="IPR050484">
    <property type="entry name" value="Transf_Hexapept/Carb_Anhydrase"/>
</dbReference>
<dbReference type="PANTHER" id="PTHR13061:SF29">
    <property type="entry name" value="GAMMA CARBONIC ANHYDRASE-LIKE 1, MITOCHONDRIAL-RELATED"/>
    <property type="match status" value="1"/>
</dbReference>
<protein>
    <submittedName>
        <fullName evidence="1">Gamma carbonic anhydrase family protein</fullName>
    </submittedName>
</protein>
<evidence type="ECO:0000313" key="2">
    <source>
        <dbReference type="Proteomes" id="UP000324738"/>
    </source>
</evidence>
<dbReference type="InterPro" id="IPR001451">
    <property type="entry name" value="Hexapep"/>
</dbReference>
<accession>A0A5B0DWB2</accession>
<dbReference type="InterPro" id="IPR011004">
    <property type="entry name" value="Trimer_LpxA-like_sf"/>
</dbReference>
<proteinExistence type="predicted"/>